<dbReference type="OrthoDB" id="6746683at2759"/>
<proteinExistence type="predicted"/>
<dbReference type="Proteomes" id="UP001153636">
    <property type="component" value="Chromosome 13"/>
</dbReference>
<reference evidence="1" key="1">
    <citation type="submission" date="2022-01" db="EMBL/GenBank/DDBJ databases">
        <authorList>
            <person name="King R."/>
        </authorList>
    </citation>
    <scope>NUCLEOTIDE SEQUENCE</scope>
</reference>
<gene>
    <name evidence="1" type="ORF">PSYICH_LOCUS3919</name>
</gene>
<evidence type="ECO:0000313" key="1">
    <source>
        <dbReference type="EMBL" id="CAH1102838.1"/>
    </source>
</evidence>
<accession>A0A9P0CMI2</accession>
<dbReference type="EMBL" id="OV651825">
    <property type="protein sequence ID" value="CAH1102838.1"/>
    <property type="molecule type" value="Genomic_DNA"/>
</dbReference>
<keyword evidence="2" id="KW-1185">Reference proteome</keyword>
<evidence type="ECO:0000313" key="2">
    <source>
        <dbReference type="Proteomes" id="UP001153636"/>
    </source>
</evidence>
<organism evidence="1 2">
    <name type="scientific">Psylliodes chrysocephalus</name>
    <dbReference type="NCBI Taxonomy" id="3402493"/>
    <lineage>
        <taxon>Eukaryota</taxon>
        <taxon>Metazoa</taxon>
        <taxon>Ecdysozoa</taxon>
        <taxon>Arthropoda</taxon>
        <taxon>Hexapoda</taxon>
        <taxon>Insecta</taxon>
        <taxon>Pterygota</taxon>
        <taxon>Neoptera</taxon>
        <taxon>Endopterygota</taxon>
        <taxon>Coleoptera</taxon>
        <taxon>Polyphaga</taxon>
        <taxon>Cucujiformia</taxon>
        <taxon>Chrysomeloidea</taxon>
        <taxon>Chrysomelidae</taxon>
        <taxon>Galerucinae</taxon>
        <taxon>Alticini</taxon>
        <taxon>Psylliodes</taxon>
    </lineage>
</organism>
<name>A0A9P0CMI2_9CUCU</name>
<dbReference type="AlphaFoldDB" id="A0A9P0CMI2"/>
<protein>
    <submittedName>
        <fullName evidence="1">Uncharacterized protein</fullName>
    </submittedName>
</protein>
<sequence>MRRKTFLTFKLDRFIRSLSSVEKSQFFATFVKTARNSLLDACDVKIAPTHQTVAIVGEDVDVLVIMMGLNTSPNVYLLKPGKGKAPQLLYQPQSAMKQNLAKHMMFPHAMSRCDSTKARLNS</sequence>